<sequence length="545" mass="56489">MSVGSPFGFGPLPQVSPEDLAALLRRAPLGPAQSFTGTSGAGPAVAMDEAQTQQLERGMGMVPDVTSAPAPQTVPMPPRRPFGFGALPLPGQGDAAADVPATGAVPAAGQMPSAAAPASAPQSAPALAEPSLGDRIGSGLDKFQKNGGFDMLGSIGMGLLSSPTWGGGLAAGMKNYQDSSDKRAASNLAQAEYGLKVRKLAQEEQGQNATAAFIKSKIPGIPDAQALALAGNGSFVTELSKGILPPQELYRQYTDTDGNRWNRNERTGQETIALKADEDKTVAPVSEEDRVRLGLPAGSYQKDANGKISPINPTGTTINMGGEKAYDAEVGKTYAKQFTDIQTAGRNATNKMNSLALIEQQMTAPGFYSGYGGEQVKRFNQLLGAIGIKDAKTASPAEVVDALSNQVVLDQLSGSLGAGISDSDRKSIALIGPGIAKTPEGNRQLIGIYRSIAQREQQIAQMARDYAKANGGRIDAGFDDQVARFANENPLFPAAQGGATAKSDGVAGPTGAGNVAAPRTQADFDALPKGAMYIDPADGRRYRKN</sequence>
<evidence type="ECO:0000256" key="1">
    <source>
        <dbReference type="SAM" id="MobiDB-lite"/>
    </source>
</evidence>
<reference evidence="2 3" key="1">
    <citation type="submission" date="2019-06" db="EMBL/GenBank/DDBJ databases">
        <authorList>
            <person name="Rodrigo-Torres L."/>
            <person name="Arahal R. D."/>
            <person name="Lucena T."/>
        </authorList>
    </citation>
    <scope>NUCLEOTIDE SEQUENCE [LARGE SCALE GENOMIC DNA]</scope>
    <source>
        <strain evidence="2 3">SB0023/3</strain>
    </source>
</reference>
<dbReference type="AlphaFoldDB" id="A0A509EBV9"/>
<dbReference type="EMBL" id="CABFPH010000029">
    <property type="protein sequence ID" value="VUD71786.1"/>
    <property type="molecule type" value="Genomic_DNA"/>
</dbReference>
<organism evidence="2 3">
    <name type="scientific">Methylobacterium symbioticum</name>
    <dbReference type="NCBI Taxonomy" id="2584084"/>
    <lineage>
        <taxon>Bacteria</taxon>
        <taxon>Pseudomonadati</taxon>
        <taxon>Pseudomonadota</taxon>
        <taxon>Alphaproteobacteria</taxon>
        <taxon>Hyphomicrobiales</taxon>
        <taxon>Methylobacteriaceae</taxon>
        <taxon>Methylobacterium</taxon>
    </lineage>
</organism>
<feature type="region of interest" description="Disordered" evidence="1">
    <location>
        <begin position="107"/>
        <end position="133"/>
    </location>
</feature>
<name>A0A509EBV9_9HYPH</name>
<evidence type="ECO:0000313" key="3">
    <source>
        <dbReference type="Proteomes" id="UP000410984"/>
    </source>
</evidence>
<accession>A0A509EBV9</accession>
<dbReference type="Proteomes" id="UP000410984">
    <property type="component" value="Unassembled WGS sequence"/>
</dbReference>
<evidence type="ECO:0000313" key="2">
    <source>
        <dbReference type="EMBL" id="VUD71786.1"/>
    </source>
</evidence>
<feature type="compositionally biased region" description="Low complexity" evidence="1">
    <location>
        <begin position="107"/>
        <end position="131"/>
    </location>
</feature>
<keyword evidence="3" id="KW-1185">Reference proteome</keyword>
<proteinExistence type="predicted"/>
<protein>
    <submittedName>
        <fullName evidence="2">Uncharacterized protein</fullName>
    </submittedName>
</protein>
<gene>
    <name evidence="2" type="ORF">MET9862_02374</name>
</gene>